<dbReference type="AlphaFoldDB" id="A0A1A8J604"/>
<feature type="non-terminal residue" evidence="1">
    <location>
        <position position="1"/>
    </location>
</feature>
<proteinExistence type="predicted"/>
<dbReference type="EMBL" id="HAED01018665">
    <property type="protein sequence ID" value="SBR05110.1"/>
    <property type="molecule type" value="Transcribed_RNA"/>
</dbReference>
<name>A0A1A8J604_NOTKU</name>
<sequence length="51" mass="5916">ICTLCLLRRTLNMSSNPGTNMSRESWTLKACKHTTFSSMWMRQVSTWPKHG</sequence>
<organism evidence="1">
    <name type="scientific">Nothobranchius kuhntae</name>
    <name type="common">Beira killifish</name>
    <dbReference type="NCBI Taxonomy" id="321403"/>
    <lineage>
        <taxon>Eukaryota</taxon>
        <taxon>Metazoa</taxon>
        <taxon>Chordata</taxon>
        <taxon>Craniata</taxon>
        <taxon>Vertebrata</taxon>
        <taxon>Euteleostomi</taxon>
        <taxon>Actinopterygii</taxon>
        <taxon>Neopterygii</taxon>
        <taxon>Teleostei</taxon>
        <taxon>Neoteleostei</taxon>
        <taxon>Acanthomorphata</taxon>
        <taxon>Ovalentaria</taxon>
        <taxon>Atherinomorphae</taxon>
        <taxon>Cyprinodontiformes</taxon>
        <taxon>Nothobranchiidae</taxon>
        <taxon>Nothobranchius</taxon>
    </lineage>
</organism>
<reference evidence="1" key="2">
    <citation type="submission" date="2016-06" db="EMBL/GenBank/DDBJ databases">
        <title>The genome of a short-lived fish provides insights into sex chromosome evolution and the genetic control of aging.</title>
        <authorList>
            <person name="Reichwald K."/>
            <person name="Felder M."/>
            <person name="Petzold A."/>
            <person name="Koch P."/>
            <person name="Groth M."/>
            <person name="Platzer M."/>
        </authorList>
    </citation>
    <scope>NUCLEOTIDE SEQUENCE</scope>
    <source>
        <tissue evidence="1">Brain</tissue>
    </source>
</reference>
<gene>
    <name evidence="1" type="primary">Nfu_g_1_009251</name>
</gene>
<protein>
    <submittedName>
        <fullName evidence="1">Uncharacterized protein</fullName>
    </submittedName>
</protein>
<reference evidence="1" key="1">
    <citation type="submission" date="2016-05" db="EMBL/GenBank/DDBJ databases">
        <authorList>
            <person name="Lavstsen T."/>
            <person name="Jespersen J.S."/>
        </authorList>
    </citation>
    <scope>NUCLEOTIDE SEQUENCE</scope>
    <source>
        <tissue evidence="1">Brain</tissue>
    </source>
</reference>
<feature type="non-terminal residue" evidence="1">
    <location>
        <position position="51"/>
    </location>
</feature>
<evidence type="ECO:0000313" key="1">
    <source>
        <dbReference type="EMBL" id="SBR05110.1"/>
    </source>
</evidence>
<accession>A0A1A8J604</accession>